<protein>
    <recommendedName>
        <fullName evidence="2">DUF4272 domain-containing protein</fullName>
    </recommendedName>
</protein>
<evidence type="ECO:0000313" key="1">
    <source>
        <dbReference type="EMBL" id="NEV69294.1"/>
    </source>
</evidence>
<accession>A0A0C1Y6K8</accession>
<gene>
    <name evidence="1" type="ORF">QQ91_019535</name>
</gene>
<evidence type="ECO:0008006" key="2">
    <source>
        <dbReference type="Google" id="ProtNLM"/>
    </source>
</evidence>
<dbReference type="EMBL" id="JTHE02000003">
    <property type="protein sequence ID" value="NEV69294.1"/>
    <property type="molecule type" value="Genomic_DNA"/>
</dbReference>
<proteinExistence type="predicted"/>
<reference evidence="1" key="1">
    <citation type="submission" date="2014-11" db="EMBL/GenBank/DDBJ databases">
        <authorList>
            <person name="Malar M.C."/>
            <person name="Sen D."/>
            <person name="Tripathy S."/>
        </authorList>
    </citation>
    <scope>NUCLEOTIDE SEQUENCE</scope>
    <source>
        <strain evidence="1">BDU141951</strain>
    </source>
</reference>
<organism evidence="1">
    <name type="scientific">Lyngbya confervoides BDU141951</name>
    <dbReference type="NCBI Taxonomy" id="1574623"/>
    <lineage>
        <taxon>Bacteria</taxon>
        <taxon>Bacillati</taxon>
        <taxon>Cyanobacteriota</taxon>
        <taxon>Cyanophyceae</taxon>
        <taxon>Oscillatoriophycideae</taxon>
        <taxon>Oscillatoriales</taxon>
        <taxon>Microcoleaceae</taxon>
        <taxon>Lyngbya</taxon>
    </lineage>
</organism>
<dbReference type="AlphaFoldDB" id="A0A0C1Y6K8"/>
<sequence>MTWNTHLGKRVLEGAEAKFYLHILQAAVECSQEAAEFDDVEVITGDRIFDSASFEQRVVLWHRCLEALLKPEVPVPPLTNVLEAAAHYPFVWLTQRVEDEIAFADCIEEDSDPFYWRRLMWETLNALGMLKVLEAEFDDEDDILPIEVECEDSLEWESCIDELADRIFWDRDWQVTYAHPQLLDGIEDEFANQTGISEAYIQNRLPLVTEADAKQALQQICDWKC</sequence>
<name>A0A0C1Y6K8_9CYAN</name>
<reference evidence="1" key="3">
    <citation type="submission" date="2020-02" db="EMBL/GenBank/DDBJ databases">
        <authorList>
            <person name="Sarangi A.N."/>
            <person name="Ghosh S."/>
            <person name="Mukherjee M."/>
            <person name="Tripathy S."/>
        </authorList>
    </citation>
    <scope>NUCLEOTIDE SEQUENCE</scope>
    <source>
        <strain evidence="1">BDU141951</strain>
    </source>
</reference>
<comment type="caution">
    <text evidence="1">The sequence shown here is derived from an EMBL/GenBank/DDBJ whole genome shotgun (WGS) entry which is preliminary data.</text>
</comment>
<reference evidence="1" key="2">
    <citation type="journal article" date="2015" name="Genome Announc.">
        <title>Draft Genome Sequence of Filamentous Marine Cyanobacterium Lyngbya confervoides Strain BDU141951.</title>
        <authorList>
            <person name="Chandrababunaidu M.M."/>
            <person name="Sen D."/>
            <person name="Tripathy S."/>
        </authorList>
    </citation>
    <scope>NUCLEOTIDE SEQUENCE</scope>
    <source>
        <strain evidence="1">BDU141951</strain>
    </source>
</reference>